<feature type="non-terminal residue" evidence="1">
    <location>
        <position position="1"/>
    </location>
</feature>
<evidence type="ECO:0000313" key="1">
    <source>
        <dbReference type="EMBL" id="GAI98406.1"/>
    </source>
</evidence>
<reference evidence="1" key="1">
    <citation type="journal article" date="2014" name="Front. Microbiol.">
        <title>High frequency of phylogenetically diverse reductive dehalogenase-homologous genes in deep subseafloor sedimentary metagenomes.</title>
        <authorList>
            <person name="Kawai M."/>
            <person name="Futagami T."/>
            <person name="Toyoda A."/>
            <person name="Takaki Y."/>
            <person name="Nishi S."/>
            <person name="Hori S."/>
            <person name="Arai W."/>
            <person name="Tsubouchi T."/>
            <person name="Morono Y."/>
            <person name="Uchiyama I."/>
            <person name="Ito T."/>
            <person name="Fujiyama A."/>
            <person name="Inagaki F."/>
            <person name="Takami H."/>
        </authorList>
    </citation>
    <scope>NUCLEOTIDE SEQUENCE</scope>
    <source>
        <strain evidence="1">Expedition CK06-06</strain>
    </source>
</reference>
<sequence length="32" mass="3708">VKNIEKKDLTKSKIILDTKLIVRESTAPLKKR</sequence>
<gene>
    <name evidence="1" type="ORF">S12H4_41092</name>
</gene>
<dbReference type="EMBL" id="BARW01025004">
    <property type="protein sequence ID" value="GAI98406.1"/>
    <property type="molecule type" value="Genomic_DNA"/>
</dbReference>
<proteinExistence type="predicted"/>
<dbReference type="AlphaFoldDB" id="X1U452"/>
<name>X1U452_9ZZZZ</name>
<organism evidence="1">
    <name type="scientific">marine sediment metagenome</name>
    <dbReference type="NCBI Taxonomy" id="412755"/>
    <lineage>
        <taxon>unclassified sequences</taxon>
        <taxon>metagenomes</taxon>
        <taxon>ecological metagenomes</taxon>
    </lineage>
</organism>
<protein>
    <submittedName>
        <fullName evidence="1">Uncharacterized protein</fullName>
    </submittedName>
</protein>
<accession>X1U452</accession>
<comment type="caution">
    <text evidence="1">The sequence shown here is derived from an EMBL/GenBank/DDBJ whole genome shotgun (WGS) entry which is preliminary data.</text>
</comment>
<dbReference type="Gene3D" id="3.40.50.2300">
    <property type="match status" value="1"/>
</dbReference>